<dbReference type="Proteomes" id="UP000029120">
    <property type="component" value="Chromosome 5"/>
</dbReference>
<sequence length="87" mass="9931">MEPHNVVCDLESLRRLYSLLQSNTNNEPLPQPFLLDENTQFVLKRLLDSATKELLATQSNILAQVEQLRLPEKVRGTKVKRESVDGT</sequence>
<accession>A0A087GWH0</accession>
<dbReference type="EMBL" id="CM002873">
    <property type="protein sequence ID" value="KFK34222.1"/>
    <property type="molecule type" value="Genomic_DNA"/>
</dbReference>
<protein>
    <submittedName>
        <fullName evidence="1">Uncharacterized protein</fullName>
    </submittedName>
</protein>
<dbReference type="OrthoDB" id="1296610at2759"/>
<organism evidence="1 2">
    <name type="scientific">Arabis alpina</name>
    <name type="common">Alpine rock-cress</name>
    <dbReference type="NCBI Taxonomy" id="50452"/>
    <lineage>
        <taxon>Eukaryota</taxon>
        <taxon>Viridiplantae</taxon>
        <taxon>Streptophyta</taxon>
        <taxon>Embryophyta</taxon>
        <taxon>Tracheophyta</taxon>
        <taxon>Spermatophyta</taxon>
        <taxon>Magnoliopsida</taxon>
        <taxon>eudicotyledons</taxon>
        <taxon>Gunneridae</taxon>
        <taxon>Pentapetalae</taxon>
        <taxon>rosids</taxon>
        <taxon>malvids</taxon>
        <taxon>Brassicales</taxon>
        <taxon>Brassicaceae</taxon>
        <taxon>Arabideae</taxon>
        <taxon>Arabis</taxon>
    </lineage>
</organism>
<keyword evidence="2" id="KW-1185">Reference proteome</keyword>
<reference evidence="2" key="1">
    <citation type="journal article" date="2015" name="Nat. Plants">
        <title>Genome expansion of Arabis alpina linked with retrotransposition and reduced symmetric DNA methylation.</title>
        <authorList>
            <person name="Willing E.M."/>
            <person name="Rawat V."/>
            <person name="Mandakova T."/>
            <person name="Maumus F."/>
            <person name="James G.V."/>
            <person name="Nordstroem K.J."/>
            <person name="Becker C."/>
            <person name="Warthmann N."/>
            <person name="Chica C."/>
            <person name="Szarzynska B."/>
            <person name="Zytnicki M."/>
            <person name="Albani M.C."/>
            <person name="Kiefer C."/>
            <person name="Bergonzi S."/>
            <person name="Castaings L."/>
            <person name="Mateos J.L."/>
            <person name="Berns M.C."/>
            <person name="Bujdoso N."/>
            <person name="Piofczyk T."/>
            <person name="de Lorenzo L."/>
            <person name="Barrero-Sicilia C."/>
            <person name="Mateos I."/>
            <person name="Piednoel M."/>
            <person name="Hagmann J."/>
            <person name="Chen-Min-Tao R."/>
            <person name="Iglesias-Fernandez R."/>
            <person name="Schuster S.C."/>
            <person name="Alonso-Blanco C."/>
            <person name="Roudier F."/>
            <person name="Carbonero P."/>
            <person name="Paz-Ares J."/>
            <person name="Davis S.J."/>
            <person name="Pecinka A."/>
            <person name="Quesneville H."/>
            <person name="Colot V."/>
            <person name="Lysak M.A."/>
            <person name="Weigel D."/>
            <person name="Coupland G."/>
            <person name="Schneeberger K."/>
        </authorList>
    </citation>
    <scope>NUCLEOTIDE SEQUENCE [LARGE SCALE GENOMIC DNA]</scope>
    <source>
        <strain evidence="2">cv. Pajares</strain>
    </source>
</reference>
<dbReference type="AlphaFoldDB" id="A0A087GWH0"/>
<dbReference type="Gramene" id="KFK34222">
    <property type="protein sequence ID" value="KFK34222"/>
    <property type="gene ID" value="AALP_AA5G116400"/>
</dbReference>
<proteinExistence type="predicted"/>
<evidence type="ECO:0000313" key="1">
    <source>
        <dbReference type="EMBL" id="KFK34222.1"/>
    </source>
</evidence>
<gene>
    <name evidence="1" type="ordered locus">AALP_Aa5g116400</name>
</gene>
<name>A0A087GWH0_ARAAL</name>
<evidence type="ECO:0000313" key="2">
    <source>
        <dbReference type="Proteomes" id="UP000029120"/>
    </source>
</evidence>